<proteinExistence type="predicted"/>
<dbReference type="KEGG" id="nta:107810427"/>
<accession>A0A1S4BP88</accession>
<feature type="region of interest" description="Disordered" evidence="1">
    <location>
        <begin position="73"/>
        <end position="93"/>
    </location>
</feature>
<gene>
    <name evidence="2" type="primary">LOC107810427</name>
</gene>
<dbReference type="OrthoDB" id="1305231at2759"/>
<protein>
    <submittedName>
        <fullName evidence="2">Uncharacterized protein</fullName>
    </submittedName>
</protein>
<evidence type="ECO:0000256" key="1">
    <source>
        <dbReference type="SAM" id="MobiDB-lite"/>
    </source>
</evidence>
<organism evidence="2">
    <name type="scientific">Nicotiana tabacum</name>
    <name type="common">Common tobacco</name>
    <dbReference type="NCBI Taxonomy" id="4097"/>
    <lineage>
        <taxon>Eukaryota</taxon>
        <taxon>Viridiplantae</taxon>
        <taxon>Streptophyta</taxon>
        <taxon>Embryophyta</taxon>
        <taxon>Tracheophyta</taxon>
        <taxon>Spermatophyta</taxon>
        <taxon>Magnoliopsida</taxon>
        <taxon>eudicotyledons</taxon>
        <taxon>Gunneridae</taxon>
        <taxon>Pentapetalae</taxon>
        <taxon>asterids</taxon>
        <taxon>lamiids</taxon>
        <taxon>Solanales</taxon>
        <taxon>Solanaceae</taxon>
        <taxon>Nicotianoideae</taxon>
        <taxon>Nicotianeae</taxon>
        <taxon>Nicotiana</taxon>
    </lineage>
</organism>
<dbReference type="AlphaFoldDB" id="A0A1S4BP88"/>
<dbReference type="RefSeq" id="XP_016490694.1">
    <property type="nucleotide sequence ID" value="XM_016635208.1"/>
</dbReference>
<name>A0A1S4BP88_TOBAC</name>
<dbReference type="PaxDb" id="4097-A0A1S4BP88"/>
<sequence>MSTDTIIKDEDSFVSNTDAIIYAASDISGWTQSLISDPNIPNSSNSTSVDDLHCCCCCCCKWDLSTVVVCSNKDDEEDKGSESNKRLKSSAESEFDGGLLAEIGGAANKETSVRLVNNLDTADALVRDIRIRGGSNVIKNT</sequence>
<reference evidence="2" key="1">
    <citation type="submission" date="2025-08" db="UniProtKB">
        <authorList>
            <consortium name="RefSeq"/>
        </authorList>
    </citation>
    <scope>IDENTIFICATION</scope>
</reference>
<feature type="compositionally biased region" description="Basic and acidic residues" evidence="1">
    <location>
        <begin position="80"/>
        <end position="91"/>
    </location>
</feature>
<evidence type="ECO:0000313" key="2">
    <source>
        <dbReference type="RefSeq" id="XP_016490694.1"/>
    </source>
</evidence>